<evidence type="ECO:0000256" key="1">
    <source>
        <dbReference type="ARBA" id="ARBA00004496"/>
    </source>
</evidence>
<dbReference type="PRINTS" id="PR00830">
    <property type="entry name" value="ENDOLAPTASE"/>
</dbReference>
<dbReference type="RefSeq" id="WP_271349639.1">
    <property type="nucleotide sequence ID" value="NZ_JAQJZJ010000011.1"/>
</dbReference>
<dbReference type="InterPro" id="IPR004815">
    <property type="entry name" value="Lon_bac/euk-typ"/>
</dbReference>
<dbReference type="Pfam" id="PF22667">
    <property type="entry name" value="Lon_lid"/>
    <property type="match status" value="1"/>
</dbReference>
<dbReference type="InterPro" id="IPR027543">
    <property type="entry name" value="Lon_bac"/>
</dbReference>
<dbReference type="InterPro" id="IPR008269">
    <property type="entry name" value="Lon_proteolytic"/>
</dbReference>
<keyword evidence="2 9" id="KW-0963">Cytoplasm</keyword>
<dbReference type="PROSITE" id="PS51786">
    <property type="entry name" value="LON_PROTEOLYTIC"/>
    <property type="match status" value="1"/>
</dbReference>
<keyword evidence="8 9" id="KW-0346">Stress response</keyword>
<keyword evidence="5 9" id="KW-0378">Hydrolase</keyword>
<dbReference type="InterPro" id="IPR027417">
    <property type="entry name" value="P-loop_NTPase"/>
</dbReference>
<keyword evidence="7 9" id="KW-0067">ATP-binding</keyword>
<evidence type="ECO:0000256" key="11">
    <source>
        <dbReference type="PROSITE-ProRule" id="PRU01122"/>
    </source>
</evidence>
<dbReference type="Gene3D" id="3.30.230.10">
    <property type="match status" value="1"/>
</dbReference>
<evidence type="ECO:0000256" key="5">
    <source>
        <dbReference type="ARBA" id="ARBA00022801"/>
    </source>
</evidence>
<name>A0ABT4XKK0_9PSED</name>
<comment type="induction">
    <text evidence="9">By heat shock.</text>
</comment>
<dbReference type="Gene3D" id="2.30.130.40">
    <property type="entry name" value="LON domain-like"/>
    <property type="match status" value="1"/>
</dbReference>
<evidence type="ECO:0000256" key="10">
    <source>
        <dbReference type="PIRNR" id="PIRNR001174"/>
    </source>
</evidence>
<comment type="caution">
    <text evidence="15">The sequence shown here is derived from an EMBL/GenBank/DDBJ whole genome shotgun (WGS) entry which is preliminary data.</text>
</comment>
<dbReference type="PANTHER" id="PTHR43718:SF2">
    <property type="entry name" value="LON PROTEASE HOMOLOG, MITOCHONDRIAL"/>
    <property type="match status" value="1"/>
</dbReference>
<dbReference type="SMART" id="SM00382">
    <property type="entry name" value="AAA"/>
    <property type="match status" value="1"/>
</dbReference>
<evidence type="ECO:0000259" key="13">
    <source>
        <dbReference type="PROSITE" id="PS51786"/>
    </source>
</evidence>
<dbReference type="Gene3D" id="1.20.58.1480">
    <property type="match status" value="1"/>
</dbReference>
<dbReference type="InterPro" id="IPR003111">
    <property type="entry name" value="Lon_prtase_N"/>
</dbReference>
<accession>A0ABT4XKK0</accession>
<dbReference type="Proteomes" id="UP001212042">
    <property type="component" value="Unassembled WGS sequence"/>
</dbReference>
<dbReference type="GO" id="GO:0004252">
    <property type="term" value="F:serine-type endopeptidase activity"/>
    <property type="evidence" value="ECO:0007669"/>
    <property type="project" value="UniProtKB-EC"/>
</dbReference>
<dbReference type="SMART" id="SM00464">
    <property type="entry name" value="LON"/>
    <property type="match status" value="1"/>
</dbReference>
<dbReference type="InterPro" id="IPR015947">
    <property type="entry name" value="PUA-like_sf"/>
</dbReference>
<dbReference type="Pfam" id="PF02190">
    <property type="entry name" value="LON_substr_bdg"/>
    <property type="match status" value="1"/>
</dbReference>
<dbReference type="InterPro" id="IPR054594">
    <property type="entry name" value="Lon_lid"/>
</dbReference>
<dbReference type="SUPFAM" id="SSF52540">
    <property type="entry name" value="P-loop containing nucleoside triphosphate hydrolases"/>
    <property type="match status" value="1"/>
</dbReference>
<sequence>MNEPQDIEILAEQAHDSDQDRRSSHSLALPDQQLPDKLYVIPIHNRPFFPGQVLPVIVSQDPWGKTLERVANTAHQCLALFYMDHPPADDASFDPDSLPKHGTLVRVHHATEEGGKLQFVAQGLTRVRIRGWLSRKPPYLAEVEYPKSPPDPRDEVKAYGMALINAIKELLPLNPLYSEELKNYLNRFSPNDPSPLTDFAAALTSAPGNELQEVLDTVPMLKRMEKVLPLLRKEVEVGRLQKELSAEVNRKIGQHQREFFLKEQLKLIQQELGLSKDDRSADVEQFEQRLTGKTLPEQARKRIDEELNKLSILETGSPEYAVTRNYLDWATVLPWGVFGKDKLDLKYARQVLDQHHAGMDDIKDRITEFLAVGAFKGEIAGSIVLLVGPPGVGKTSIGKSIAESLGRPFYRFSVGGMRDEAEIKGHRRTYIGALPGKLVQALKEVEVMNPVIMLDEIDKLSSSYQGDPASALLETLDPEQNVEFLDHYLDLRLDLSKVLFICTANTLDSIPGPLLDRMEVIRLSGYITEEKMAIAKRHLWPKQLAKAGVPKNRLAISDAALKALIEGYAREAGVRQLEKQLGKLVRKAVVKLLDDPANTVKIGPKELEAYLGMPLFRREQVLSGVGVITGLAWTSMGGATLPIEATRIHTLNRGFKLTGQLGEVMKESAEIAHSYISSHLKQFGGDPNFFDQAFVHLHVPEGATPKDGPSAGVTMASALLSIARNQAPKKGVAMTGELTLTGQVLPIGGVREKVIAARRQKIFELILPEANRGSYEELPDYLKQGLTVHFAKRYSDVAKVLFD</sequence>
<dbReference type="PROSITE" id="PS01046">
    <property type="entry name" value="LON_SER"/>
    <property type="match status" value="1"/>
</dbReference>
<dbReference type="Pfam" id="PF00004">
    <property type="entry name" value="AAA"/>
    <property type="match status" value="1"/>
</dbReference>
<evidence type="ECO:0000313" key="16">
    <source>
        <dbReference type="Proteomes" id="UP001212042"/>
    </source>
</evidence>
<evidence type="ECO:0000256" key="8">
    <source>
        <dbReference type="ARBA" id="ARBA00023016"/>
    </source>
</evidence>
<dbReference type="InterPro" id="IPR014721">
    <property type="entry name" value="Ribsml_uS5_D2-typ_fold_subgr"/>
</dbReference>
<dbReference type="PROSITE" id="PS51787">
    <property type="entry name" value="LON_N"/>
    <property type="match status" value="1"/>
</dbReference>
<evidence type="ECO:0000313" key="15">
    <source>
        <dbReference type="EMBL" id="MDA7088749.1"/>
    </source>
</evidence>
<keyword evidence="3 9" id="KW-0645">Protease</keyword>
<organism evidence="15 16">
    <name type="scientific">Pseudomonas aestuarii</name>
    <dbReference type="NCBI Taxonomy" id="3018340"/>
    <lineage>
        <taxon>Bacteria</taxon>
        <taxon>Pseudomonadati</taxon>
        <taxon>Pseudomonadota</taxon>
        <taxon>Gammaproteobacteria</taxon>
        <taxon>Pseudomonadales</taxon>
        <taxon>Pseudomonadaceae</taxon>
        <taxon>Pseudomonas</taxon>
    </lineage>
</organism>
<comment type="similarity">
    <text evidence="9 10 11 12">Belongs to the peptidase S16 family.</text>
</comment>
<dbReference type="PANTHER" id="PTHR43718">
    <property type="entry name" value="LON PROTEASE"/>
    <property type="match status" value="1"/>
</dbReference>
<gene>
    <name evidence="9 15" type="primary">lon</name>
    <name evidence="15" type="ORF">PH586_20430</name>
</gene>
<proteinExistence type="evidence at transcript level"/>
<evidence type="ECO:0000256" key="6">
    <source>
        <dbReference type="ARBA" id="ARBA00022825"/>
    </source>
</evidence>
<dbReference type="EMBL" id="JAQJZJ010000011">
    <property type="protein sequence ID" value="MDA7088749.1"/>
    <property type="molecule type" value="Genomic_DNA"/>
</dbReference>
<protein>
    <recommendedName>
        <fullName evidence="9 10">Lon protease</fullName>
        <ecNumber evidence="9 10">3.4.21.53</ecNumber>
    </recommendedName>
    <alternativeName>
        <fullName evidence="9">ATP-dependent protease La</fullName>
    </alternativeName>
</protein>
<dbReference type="SUPFAM" id="SSF88697">
    <property type="entry name" value="PUA domain-like"/>
    <property type="match status" value="1"/>
</dbReference>
<evidence type="ECO:0000256" key="12">
    <source>
        <dbReference type="RuleBase" id="RU000591"/>
    </source>
</evidence>
<evidence type="ECO:0000256" key="2">
    <source>
        <dbReference type="ARBA" id="ARBA00022490"/>
    </source>
</evidence>
<evidence type="ECO:0000256" key="3">
    <source>
        <dbReference type="ARBA" id="ARBA00022670"/>
    </source>
</evidence>
<evidence type="ECO:0000256" key="4">
    <source>
        <dbReference type="ARBA" id="ARBA00022741"/>
    </source>
</evidence>
<dbReference type="InterPro" id="IPR003959">
    <property type="entry name" value="ATPase_AAA_core"/>
</dbReference>
<dbReference type="InterPro" id="IPR020568">
    <property type="entry name" value="Ribosomal_Su5_D2-typ_SF"/>
</dbReference>
<dbReference type="Gene3D" id="3.40.50.300">
    <property type="entry name" value="P-loop containing nucleotide triphosphate hydrolases"/>
    <property type="match status" value="1"/>
</dbReference>
<dbReference type="CDD" id="cd19500">
    <property type="entry name" value="RecA-like_Lon"/>
    <property type="match status" value="1"/>
</dbReference>
<keyword evidence="16" id="KW-1185">Reference proteome</keyword>
<feature type="active site" evidence="9 11">
    <location>
        <position position="753"/>
    </location>
</feature>
<feature type="domain" description="Lon proteolytic" evidence="13">
    <location>
        <begin position="622"/>
        <end position="803"/>
    </location>
</feature>
<keyword evidence="6 9" id="KW-0720">Serine protease</keyword>
<comment type="catalytic activity">
    <reaction evidence="9 10 11">
        <text>Hydrolysis of proteins in presence of ATP.</text>
        <dbReference type="EC" id="3.4.21.53"/>
    </reaction>
</comment>
<dbReference type="InterPro" id="IPR003593">
    <property type="entry name" value="AAA+_ATPase"/>
</dbReference>
<comment type="function">
    <text evidence="9">ATP-dependent serine protease that mediates the selective degradation of mutant and abnormal proteins as well as certain short-lived regulatory proteins. Required for cellular homeostasis and for survival from DNA damage and developmental changes induced by stress. Degrades polypeptides processively to yield small peptide fragments that are 5 to 10 amino acids long. Binds to DNA in a double-stranded, site-specific manner.</text>
</comment>
<dbReference type="Pfam" id="PF05362">
    <property type="entry name" value="Lon_C"/>
    <property type="match status" value="1"/>
</dbReference>
<dbReference type="NCBIfam" id="TIGR00763">
    <property type="entry name" value="lon"/>
    <property type="match status" value="1"/>
</dbReference>
<dbReference type="InterPro" id="IPR008268">
    <property type="entry name" value="Peptidase_S16_AS"/>
</dbReference>
<feature type="binding site" evidence="9">
    <location>
        <begin position="388"/>
        <end position="395"/>
    </location>
    <ligand>
        <name>ATP</name>
        <dbReference type="ChEBI" id="CHEBI:30616"/>
    </ligand>
</feature>
<reference evidence="15 16" key="1">
    <citation type="submission" date="2023-01" db="EMBL/GenBank/DDBJ databases">
        <title>Pseudomonas SA3-5T sp. nov., isolated from tidal flat sediment.</title>
        <authorList>
            <person name="Kim H.S."/>
            <person name="Kim J.-S."/>
            <person name="Suh M.K."/>
            <person name="Eom M.K."/>
            <person name="Lee J.-S."/>
        </authorList>
    </citation>
    <scope>NUCLEOTIDE SEQUENCE [LARGE SCALE GENOMIC DNA]</scope>
    <source>
        <strain evidence="15 16">SA3-5</strain>
    </source>
</reference>
<evidence type="ECO:0000256" key="9">
    <source>
        <dbReference type="HAMAP-Rule" id="MF_01973"/>
    </source>
</evidence>
<comment type="subcellular location">
    <subcellularLocation>
        <location evidence="1 9 10">Cytoplasm</location>
    </subcellularLocation>
</comment>
<dbReference type="SUPFAM" id="SSF54211">
    <property type="entry name" value="Ribosomal protein S5 domain 2-like"/>
    <property type="match status" value="1"/>
</dbReference>
<keyword evidence="4 9" id="KW-0547">Nucleotide-binding</keyword>
<feature type="domain" description="Lon N-terminal" evidence="14">
    <location>
        <begin position="38"/>
        <end position="235"/>
    </location>
</feature>
<dbReference type="Gene3D" id="1.20.5.5270">
    <property type="match status" value="1"/>
</dbReference>
<dbReference type="InterPro" id="IPR046336">
    <property type="entry name" value="Lon_prtase_N_sf"/>
</dbReference>
<dbReference type="Gene3D" id="1.10.8.60">
    <property type="match status" value="1"/>
</dbReference>
<evidence type="ECO:0000259" key="14">
    <source>
        <dbReference type="PROSITE" id="PS51787"/>
    </source>
</evidence>
<feature type="active site" evidence="9 11">
    <location>
        <position position="710"/>
    </location>
</feature>
<dbReference type="EC" id="3.4.21.53" evidence="9 10"/>
<dbReference type="HAMAP" id="MF_01973">
    <property type="entry name" value="lon_bact"/>
    <property type="match status" value="1"/>
</dbReference>
<comment type="subunit">
    <text evidence="9 10">Homohexamer. Organized in a ring with a central cavity.</text>
</comment>
<evidence type="ECO:0000256" key="7">
    <source>
        <dbReference type="ARBA" id="ARBA00022840"/>
    </source>
</evidence>
<dbReference type="InterPro" id="IPR027065">
    <property type="entry name" value="Lon_Prtase"/>
</dbReference>
<dbReference type="PIRSF" id="PIRSF001174">
    <property type="entry name" value="Lon_proteas"/>
    <property type="match status" value="1"/>
</dbReference>